<dbReference type="Proteomes" id="UP000593561">
    <property type="component" value="Unassembled WGS sequence"/>
</dbReference>
<proteinExistence type="predicted"/>
<feature type="non-terminal residue" evidence="1">
    <location>
        <position position="96"/>
    </location>
</feature>
<dbReference type="AlphaFoldDB" id="A0A7J8TEA3"/>
<protein>
    <submittedName>
        <fullName evidence="1">Uncharacterized protein</fullName>
    </submittedName>
</protein>
<evidence type="ECO:0000313" key="2">
    <source>
        <dbReference type="Proteomes" id="UP000593561"/>
    </source>
</evidence>
<name>A0A7J8TEA3_GOSDV</name>
<comment type="caution">
    <text evidence="1">The sequence shown here is derived from an EMBL/GenBank/DDBJ whole genome shotgun (WGS) entry which is preliminary data.</text>
</comment>
<accession>A0A7J8TEA3</accession>
<keyword evidence="2" id="KW-1185">Reference proteome</keyword>
<feature type="non-terminal residue" evidence="1">
    <location>
        <position position="1"/>
    </location>
</feature>
<organism evidence="1 2">
    <name type="scientific">Gossypium davidsonii</name>
    <name type="common">Davidson's cotton</name>
    <name type="synonym">Gossypium klotzschianum subsp. davidsonii</name>
    <dbReference type="NCBI Taxonomy" id="34287"/>
    <lineage>
        <taxon>Eukaryota</taxon>
        <taxon>Viridiplantae</taxon>
        <taxon>Streptophyta</taxon>
        <taxon>Embryophyta</taxon>
        <taxon>Tracheophyta</taxon>
        <taxon>Spermatophyta</taxon>
        <taxon>Magnoliopsida</taxon>
        <taxon>eudicotyledons</taxon>
        <taxon>Gunneridae</taxon>
        <taxon>Pentapetalae</taxon>
        <taxon>rosids</taxon>
        <taxon>malvids</taxon>
        <taxon>Malvales</taxon>
        <taxon>Malvaceae</taxon>
        <taxon>Malvoideae</taxon>
        <taxon>Gossypium</taxon>
    </lineage>
</organism>
<reference evidence="1 2" key="1">
    <citation type="journal article" date="2019" name="Genome Biol. Evol.">
        <title>Insights into the evolution of the New World diploid cottons (Gossypium, subgenus Houzingenia) based on genome sequencing.</title>
        <authorList>
            <person name="Grover C.E."/>
            <person name="Arick M.A. 2nd"/>
            <person name="Thrash A."/>
            <person name="Conover J.L."/>
            <person name="Sanders W.S."/>
            <person name="Peterson D.G."/>
            <person name="Frelichowski J.E."/>
            <person name="Scheffler J.A."/>
            <person name="Scheffler B.E."/>
            <person name="Wendel J.F."/>
        </authorList>
    </citation>
    <scope>NUCLEOTIDE SEQUENCE [LARGE SCALE GENOMIC DNA]</scope>
    <source>
        <strain evidence="1">27</strain>
        <tissue evidence="1">Leaf</tissue>
    </source>
</reference>
<dbReference type="EMBL" id="JABFAC010246050">
    <property type="protein sequence ID" value="MBA0636474.1"/>
    <property type="molecule type" value="Genomic_DNA"/>
</dbReference>
<evidence type="ECO:0000313" key="1">
    <source>
        <dbReference type="EMBL" id="MBA0636474.1"/>
    </source>
</evidence>
<gene>
    <name evidence="1" type="ORF">Godav_026109</name>
</gene>
<sequence length="96" mass="11063">SEFLESEVKNEPPISGGGVRETDLIKAIKEKELFKFRISLVINHIKFSDPKTKGIRRRRWSSLNPGLSELKEENQRMTFCHCTVIQVSNKIQGHLL</sequence>